<dbReference type="OrthoDB" id="442887at2759"/>
<gene>
    <name evidence="2" type="ORF">AK812_SmicGene8135</name>
</gene>
<sequence>MLGRRCADVCPWVVEFGAKYNEDSIQSFIGAHSRAGDADGPEKNKKKSKEKSKKHKKRSHSSSSSEDVESAEGMVELQSIYGLPNKEYQRNTKQARAEDLSAKQIAVAITNIASSVTSNDIMEIGGDAESLLTQNSNRFKKSKNKEGEAEAINQARAAGMRWKKRLGKNKLSKDDLNKKIETELMQLKQETRSLCFFAMLVPD</sequence>
<feature type="region of interest" description="Disordered" evidence="1">
    <location>
        <begin position="31"/>
        <end position="72"/>
    </location>
</feature>
<feature type="compositionally biased region" description="Basic residues" evidence="1">
    <location>
        <begin position="44"/>
        <end position="60"/>
    </location>
</feature>
<dbReference type="AlphaFoldDB" id="A0A1Q9ELW2"/>
<reference evidence="2 3" key="1">
    <citation type="submission" date="2016-02" db="EMBL/GenBank/DDBJ databases">
        <title>Genome analysis of coral dinoflagellate symbionts highlights evolutionary adaptations to a symbiotic lifestyle.</title>
        <authorList>
            <person name="Aranda M."/>
            <person name="Li Y."/>
            <person name="Liew Y.J."/>
            <person name="Baumgarten S."/>
            <person name="Simakov O."/>
            <person name="Wilson M."/>
            <person name="Piel J."/>
            <person name="Ashoor H."/>
            <person name="Bougouffa S."/>
            <person name="Bajic V.B."/>
            <person name="Ryu T."/>
            <person name="Ravasi T."/>
            <person name="Bayer T."/>
            <person name="Micklem G."/>
            <person name="Kim H."/>
            <person name="Bhak J."/>
            <person name="Lajeunesse T.C."/>
            <person name="Voolstra C.R."/>
        </authorList>
    </citation>
    <scope>NUCLEOTIDE SEQUENCE [LARGE SCALE GENOMIC DNA]</scope>
    <source>
        <strain evidence="2 3">CCMP2467</strain>
    </source>
</reference>
<evidence type="ECO:0000256" key="1">
    <source>
        <dbReference type="SAM" id="MobiDB-lite"/>
    </source>
</evidence>
<name>A0A1Q9ELW2_SYMMI</name>
<keyword evidence="3" id="KW-1185">Reference proteome</keyword>
<evidence type="ECO:0000313" key="3">
    <source>
        <dbReference type="Proteomes" id="UP000186817"/>
    </source>
</evidence>
<comment type="caution">
    <text evidence="2">The sequence shown here is derived from an EMBL/GenBank/DDBJ whole genome shotgun (WGS) entry which is preliminary data.</text>
</comment>
<dbReference type="Proteomes" id="UP000186817">
    <property type="component" value="Unassembled WGS sequence"/>
</dbReference>
<protein>
    <submittedName>
        <fullName evidence="2">Uncharacterized protein</fullName>
    </submittedName>
</protein>
<proteinExistence type="predicted"/>
<evidence type="ECO:0000313" key="2">
    <source>
        <dbReference type="EMBL" id="OLQ08387.1"/>
    </source>
</evidence>
<accession>A0A1Q9ELW2</accession>
<dbReference type="EMBL" id="LSRX01000119">
    <property type="protein sequence ID" value="OLQ08387.1"/>
    <property type="molecule type" value="Genomic_DNA"/>
</dbReference>
<organism evidence="2 3">
    <name type="scientific">Symbiodinium microadriaticum</name>
    <name type="common">Dinoflagellate</name>
    <name type="synonym">Zooxanthella microadriatica</name>
    <dbReference type="NCBI Taxonomy" id="2951"/>
    <lineage>
        <taxon>Eukaryota</taxon>
        <taxon>Sar</taxon>
        <taxon>Alveolata</taxon>
        <taxon>Dinophyceae</taxon>
        <taxon>Suessiales</taxon>
        <taxon>Symbiodiniaceae</taxon>
        <taxon>Symbiodinium</taxon>
    </lineage>
</organism>
<feature type="compositionally biased region" description="Basic and acidic residues" evidence="1">
    <location>
        <begin position="34"/>
        <end position="43"/>
    </location>
</feature>